<dbReference type="InterPro" id="IPR051603">
    <property type="entry name" value="Zinc-ADH_QOR/CCCR"/>
</dbReference>
<dbReference type="RefSeq" id="XP_015410791.1">
    <property type="nucleotide sequence ID" value="XM_015547036.1"/>
</dbReference>
<dbReference type="PANTHER" id="PTHR44154">
    <property type="entry name" value="QUINONE OXIDOREDUCTASE"/>
    <property type="match status" value="1"/>
</dbReference>
<gene>
    <name evidence="3" type="ORF">ANOM_001779</name>
</gene>
<dbReference type="GeneID" id="26803583"/>
<evidence type="ECO:0000259" key="2">
    <source>
        <dbReference type="SMART" id="SM00829"/>
    </source>
</evidence>
<dbReference type="InterPro" id="IPR020843">
    <property type="entry name" value="ER"/>
</dbReference>
<dbReference type="STRING" id="1509407.A0A0L1JET1"/>
<proteinExistence type="predicted"/>
<dbReference type="InterPro" id="IPR013154">
    <property type="entry name" value="ADH-like_N"/>
</dbReference>
<dbReference type="Proteomes" id="UP000037505">
    <property type="component" value="Unassembled WGS sequence"/>
</dbReference>
<accession>A0A0L1JET1</accession>
<dbReference type="Pfam" id="PF13602">
    <property type="entry name" value="ADH_zinc_N_2"/>
    <property type="match status" value="1"/>
</dbReference>
<evidence type="ECO:0000313" key="4">
    <source>
        <dbReference type="Proteomes" id="UP000037505"/>
    </source>
</evidence>
<dbReference type="SUPFAM" id="SSF51735">
    <property type="entry name" value="NAD(P)-binding Rossmann-fold domains"/>
    <property type="match status" value="1"/>
</dbReference>
<dbReference type="OrthoDB" id="10257049at2759"/>
<dbReference type="Gene3D" id="3.40.50.720">
    <property type="entry name" value="NAD(P)-binding Rossmann-like Domain"/>
    <property type="match status" value="1"/>
</dbReference>
<dbReference type="CDD" id="cd08252">
    <property type="entry name" value="AL_MDR"/>
    <property type="match status" value="1"/>
</dbReference>
<name>A0A0L1JET1_ASPN3</name>
<comment type="caution">
    <text evidence="3">The sequence shown here is derived from an EMBL/GenBank/DDBJ whole genome shotgun (WGS) entry which is preliminary data.</text>
</comment>
<reference evidence="3 4" key="1">
    <citation type="submission" date="2014-06" db="EMBL/GenBank/DDBJ databases">
        <title>The Genome of the Aflatoxigenic Filamentous Fungus Aspergillus nomius.</title>
        <authorList>
            <person name="Moore M.G."/>
            <person name="Shannon B.M."/>
            <person name="Brian M.M."/>
        </authorList>
    </citation>
    <scope>NUCLEOTIDE SEQUENCE [LARGE SCALE GENOMIC DNA]</scope>
    <source>
        <strain evidence="3 4">NRRL 13137</strain>
    </source>
</reference>
<dbReference type="InterPro" id="IPR014182">
    <property type="entry name" value="ADH_Zn_typ-1"/>
</dbReference>
<keyword evidence="4" id="KW-1185">Reference proteome</keyword>
<dbReference type="SMART" id="SM00829">
    <property type="entry name" value="PKS_ER"/>
    <property type="match status" value="1"/>
</dbReference>
<sequence>MNKRLEASWSNLRHFSGNIIITSFVRIFKVSILTAAPNLKILSLREPPAMNAVGVEQYGPIENLICRKIPKPDKPQGKELLIKVEATAVNPIDTKVRNGTYDDAPDYYKFVPRPFHIMGYDGAGIVQEVGPECTRFKPGDEVFYVSSPTKQGAYCEYQLVPEVTVGHKPKSLDFVEAAAMPLTYGTACESLLDRLEIKKGEKVGILIINGAGGVGAMASQIARWVLELPVVITTASRPETIDFTKKMGATHVINHREDLKKQIDELHLDVPIKYVYITYSTSQYLSVCSDVIAPLGKVCSIVQSADMNMYGTQFMSKSLAFIWCWLGSRMYHGVDTNQWEMLEELSALIDAGKIKCHLTRRLQLNLEGIKEAHRILESGKAIGKTILIRYDSLEVYQQYGSIIEQMTKDKFAEKGATEQTLFISMRSMPPIHTTSFVAPENVTVDDLKGVQFPEGVHVDIHQEA</sequence>
<dbReference type="Gene3D" id="3.90.180.10">
    <property type="entry name" value="Medium-chain alcohol dehydrogenases, catalytic domain"/>
    <property type="match status" value="1"/>
</dbReference>
<dbReference type="SUPFAM" id="SSF50129">
    <property type="entry name" value="GroES-like"/>
    <property type="match status" value="1"/>
</dbReference>
<dbReference type="Pfam" id="PF08240">
    <property type="entry name" value="ADH_N"/>
    <property type="match status" value="1"/>
</dbReference>
<feature type="domain" description="Enoyl reductase (ER)" evidence="2">
    <location>
        <begin position="59"/>
        <end position="387"/>
    </location>
</feature>
<dbReference type="EMBL" id="JNOM01000023">
    <property type="protein sequence ID" value="KNG89868.1"/>
    <property type="molecule type" value="Genomic_DNA"/>
</dbReference>
<dbReference type="InterPro" id="IPR036291">
    <property type="entry name" value="NAD(P)-bd_dom_sf"/>
</dbReference>
<evidence type="ECO:0000256" key="1">
    <source>
        <dbReference type="ARBA" id="ARBA00022857"/>
    </source>
</evidence>
<dbReference type="InterPro" id="IPR011032">
    <property type="entry name" value="GroES-like_sf"/>
</dbReference>
<dbReference type="GO" id="GO:0008270">
    <property type="term" value="F:zinc ion binding"/>
    <property type="evidence" value="ECO:0007669"/>
    <property type="project" value="InterPro"/>
</dbReference>
<protein>
    <submittedName>
        <fullName evidence="3">Quinone oxidoreductase</fullName>
    </submittedName>
</protein>
<dbReference type="AlphaFoldDB" id="A0A0L1JET1"/>
<organism evidence="3 4">
    <name type="scientific">Aspergillus nomiae NRRL (strain ATCC 15546 / NRRL 13137 / CBS 260.88 / M93)</name>
    <dbReference type="NCBI Taxonomy" id="1509407"/>
    <lineage>
        <taxon>Eukaryota</taxon>
        <taxon>Fungi</taxon>
        <taxon>Dikarya</taxon>
        <taxon>Ascomycota</taxon>
        <taxon>Pezizomycotina</taxon>
        <taxon>Eurotiomycetes</taxon>
        <taxon>Eurotiomycetidae</taxon>
        <taxon>Eurotiales</taxon>
        <taxon>Aspergillaceae</taxon>
        <taxon>Aspergillus</taxon>
        <taxon>Aspergillus subgen. Circumdati</taxon>
    </lineage>
</organism>
<keyword evidence="1" id="KW-0521">NADP</keyword>
<dbReference type="GO" id="GO:0016491">
    <property type="term" value="F:oxidoreductase activity"/>
    <property type="evidence" value="ECO:0007669"/>
    <property type="project" value="InterPro"/>
</dbReference>
<dbReference type="PANTHER" id="PTHR44154:SF1">
    <property type="entry name" value="QUINONE OXIDOREDUCTASE"/>
    <property type="match status" value="1"/>
</dbReference>
<evidence type="ECO:0000313" key="3">
    <source>
        <dbReference type="EMBL" id="KNG89868.1"/>
    </source>
</evidence>